<dbReference type="PROSITE" id="PS51716">
    <property type="entry name" value="G_IRG"/>
    <property type="match status" value="1"/>
</dbReference>
<dbReference type="GO" id="GO:0016020">
    <property type="term" value="C:membrane"/>
    <property type="evidence" value="ECO:0007669"/>
    <property type="project" value="InterPro"/>
</dbReference>
<comment type="similarity">
    <text evidence="1">Belongs to the TRAFAC class dynamin-like GTPase superfamily. IRG family.</text>
</comment>
<organism evidence="4 5">
    <name type="scientific">Fomitopsis schrenkii</name>
    <name type="common">Brown rot fungus</name>
    <dbReference type="NCBI Taxonomy" id="2126942"/>
    <lineage>
        <taxon>Eukaryota</taxon>
        <taxon>Fungi</taxon>
        <taxon>Dikarya</taxon>
        <taxon>Basidiomycota</taxon>
        <taxon>Agaricomycotina</taxon>
        <taxon>Agaricomycetes</taxon>
        <taxon>Polyporales</taxon>
        <taxon>Fomitopsis</taxon>
    </lineage>
</organism>
<keyword evidence="5" id="KW-1185">Reference proteome</keyword>
<feature type="region of interest" description="Disordered" evidence="2">
    <location>
        <begin position="44"/>
        <end position="64"/>
    </location>
</feature>
<dbReference type="GO" id="GO:0005525">
    <property type="term" value="F:GTP binding"/>
    <property type="evidence" value="ECO:0007669"/>
    <property type="project" value="InterPro"/>
</dbReference>
<evidence type="ECO:0000313" key="5">
    <source>
        <dbReference type="Proteomes" id="UP000015241"/>
    </source>
</evidence>
<accession>S8DH26</accession>
<dbReference type="SUPFAM" id="SSF52540">
    <property type="entry name" value="P-loop containing nucleoside triphosphate hydrolases"/>
    <property type="match status" value="1"/>
</dbReference>
<dbReference type="InterPro" id="IPR027417">
    <property type="entry name" value="P-loop_NTPase"/>
</dbReference>
<evidence type="ECO:0000259" key="3">
    <source>
        <dbReference type="PROSITE" id="PS51716"/>
    </source>
</evidence>
<dbReference type="InterPro" id="IPR007743">
    <property type="entry name" value="Immunity-related_GTPase-like"/>
</dbReference>
<dbReference type="STRING" id="743788.S8DH26"/>
<reference evidence="4 5" key="1">
    <citation type="journal article" date="2012" name="Science">
        <title>The Paleozoic origin of enzymatic lignin decomposition reconstructed from 31 fungal genomes.</title>
        <authorList>
            <person name="Floudas D."/>
            <person name="Binder M."/>
            <person name="Riley R."/>
            <person name="Barry K."/>
            <person name="Blanchette R.A."/>
            <person name="Henrissat B."/>
            <person name="Martinez A.T."/>
            <person name="Otillar R."/>
            <person name="Spatafora J.W."/>
            <person name="Yadav J.S."/>
            <person name="Aerts A."/>
            <person name="Benoit I."/>
            <person name="Boyd A."/>
            <person name="Carlson A."/>
            <person name="Copeland A."/>
            <person name="Coutinho P.M."/>
            <person name="de Vries R.P."/>
            <person name="Ferreira P."/>
            <person name="Findley K."/>
            <person name="Foster B."/>
            <person name="Gaskell J."/>
            <person name="Glotzer D."/>
            <person name="Gorecki P."/>
            <person name="Heitman J."/>
            <person name="Hesse C."/>
            <person name="Hori C."/>
            <person name="Igarashi K."/>
            <person name="Jurgens J.A."/>
            <person name="Kallen N."/>
            <person name="Kersten P."/>
            <person name="Kohler A."/>
            <person name="Kuees U."/>
            <person name="Kumar T.K.A."/>
            <person name="Kuo A."/>
            <person name="LaButti K."/>
            <person name="Larrondo L.F."/>
            <person name="Lindquist E."/>
            <person name="Ling A."/>
            <person name="Lombard V."/>
            <person name="Lucas S."/>
            <person name="Lundell T."/>
            <person name="Martin R."/>
            <person name="McLaughlin D.J."/>
            <person name="Morgenstern I."/>
            <person name="Morin E."/>
            <person name="Murat C."/>
            <person name="Nagy L.G."/>
            <person name="Nolan M."/>
            <person name="Ohm R.A."/>
            <person name="Patyshakuliyeva A."/>
            <person name="Rokas A."/>
            <person name="Ruiz-Duenas F.J."/>
            <person name="Sabat G."/>
            <person name="Salamov A."/>
            <person name="Samejima M."/>
            <person name="Schmutz J."/>
            <person name="Slot J.C."/>
            <person name="St John F."/>
            <person name="Stenlid J."/>
            <person name="Sun H."/>
            <person name="Sun S."/>
            <person name="Syed K."/>
            <person name="Tsang A."/>
            <person name="Wiebenga A."/>
            <person name="Young D."/>
            <person name="Pisabarro A."/>
            <person name="Eastwood D.C."/>
            <person name="Martin F."/>
            <person name="Cullen D."/>
            <person name="Grigoriev I.V."/>
            <person name="Hibbett D.S."/>
        </authorList>
    </citation>
    <scope>NUCLEOTIDE SEQUENCE</scope>
    <source>
        <strain evidence="5">FP-58527</strain>
    </source>
</reference>
<dbReference type="PANTHER" id="PTHR14143:SF1">
    <property type="entry name" value="IRG-TYPE G DOMAIN-CONTAINING PROTEIN"/>
    <property type="match status" value="1"/>
</dbReference>
<dbReference type="HOGENOM" id="CLU_034479_0_0_1"/>
<name>S8DH26_FOMSC</name>
<dbReference type="InParanoid" id="S8DH26"/>
<feature type="compositionally biased region" description="Basic and acidic residues" evidence="2">
    <location>
        <begin position="16"/>
        <end position="28"/>
    </location>
</feature>
<protein>
    <recommendedName>
        <fullName evidence="3">IRG-type G domain-containing protein</fullName>
    </recommendedName>
</protein>
<dbReference type="Pfam" id="PF05049">
    <property type="entry name" value="IIGP"/>
    <property type="match status" value="1"/>
</dbReference>
<evidence type="ECO:0000256" key="2">
    <source>
        <dbReference type="SAM" id="MobiDB-lite"/>
    </source>
</evidence>
<sequence>MHEQELHGARVAQTNGERDRKKVEAKRQQIEEWRKEAEDRVAKAVQEHTRADAEARGAISQRDDAALSRQDAEAVALYARNQLEVAENNLREGVRPVVWPTLEELRAAKERLGYEEGLFHFAIAGIAGSGKSSMVNAVRGLRNSNERAAAAPTGVVETTSAVGRFRDPDPKHPFVWYDVPGAGTLAVPDWQYFTDQGLYIFDCIIVLFDIRLTETDIAILRNAARFDIPTYIVRSKALQHIRNLARDLTGEDSDEDDEDAQISPVVLQGARETYLEAAKLPQQRVYIVDKDRLAKVVKGKPVKNPIDELDLLHDLLAEAHRRQVDRS</sequence>
<evidence type="ECO:0000313" key="4">
    <source>
        <dbReference type="EMBL" id="EPS92831.1"/>
    </source>
</evidence>
<evidence type="ECO:0000256" key="1">
    <source>
        <dbReference type="ARBA" id="ARBA00005429"/>
    </source>
</evidence>
<feature type="domain" description="IRG-type G" evidence="3">
    <location>
        <begin position="117"/>
        <end position="308"/>
    </location>
</feature>
<dbReference type="Gene3D" id="3.40.50.300">
    <property type="entry name" value="P-loop containing nucleotide triphosphate hydrolases"/>
    <property type="match status" value="1"/>
</dbReference>
<proteinExistence type="inferred from homology"/>
<dbReference type="Proteomes" id="UP000015241">
    <property type="component" value="Unassembled WGS sequence"/>
</dbReference>
<dbReference type="AlphaFoldDB" id="S8DH26"/>
<gene>
    <name evidence="4" type="ORF">FOMPIDRAFT_59982</name>
</gene>
<feature type="region of interest" description="Disordered" evidence="2">
    <location>
        <begin position="1"/>
        <end position="28"/>
    </location>
</feature>
<dbReference type="PANTHER" id="PTHR14143">
    <property type="entry name" value="INTERFERON-INDUCIBLE GTPASE FAMILY MEMBER"/>
    <property type="match status" value="1"/>
</dbReference>
<dbReference type="eggNOG" id="ENOG502QS9R">
    <property type="taxonomic scope" value="Eukaryota"/>
</dbReference>
<dbReference type="InterPro" id="IPR030385">
    <property type="entry name" value="G_IRG_dom"/>
</dbReference>
<dbReference type="OrthoDB" id="422720at2759"/>
<dbReference type="EMBL" id="KE504337">
    <property type="protein sequence ID" value="EPS92831.1"/>
    <property type="molecule type" value="Genomic_DNA"/>
</dbReference>